<proteinExistence type="predicted"/>
<dbReference type="EMBL" id="AP011529">
    <property type="protein sequence ID" value="BAI80733.1"/>
    <property type="molecule type" value="Genomic_DNA"/>
</dbReference>
<dbReference type="AlphaFoldDB" id="D3PDR0"/>
<evidence type="ECO:0000313" key="2">
    <source>
        <dbReference type="Proteomes" id="UP000001520"/>
    </source>
</evidence>
<gene>
    <name evidence="1" type="ordered locus">DEFDS_1266</name>
</gene>
<name>D3PDR0_DEFDS</name>
<keyword evidence="2" id="KW-1185">Reference proteome</keyword>
<dbReference type="HOGENOM" id="CLU_325900_0_0_0"/>
<sequence>MLFMVVKGALIAIQHHQSKLILNKMLKRLLLICLFFVYSVGYAAIEVPKFSFIGKEISNFDVKPTFTNVKIEFQGVSNFSSYLEDVKVKIKTPEKKEYSAKDPGGIYSTKFGTGLSAIFVGEKAYRNYLIKKFLSGDYISVLENYKKYYEKIKTKEIKDEVELIYAISLFKTGFKKDAYQQLESIILSDNIYKNVATDFYFENLYETKDKNLLKVFDKLEEKTPFSIYVYLSTLRSMQKYYEIIDFIKSTNYDYDFIKDFLVLSLYFTGKYDEVVSLDYRSDNVAPFIVDSLIILNRLDEAEQLINSITDKYFNEYFNVKLEILKGIFSDEKINQFKDIDKLSLMLFYFSKYFPDISYKSVENIQFIDSKLEEYKYFYLGLYFYKNNNYEKAILNFDKIIFNDKLYKESILYKGICYVYIDLDKAEKLLTQYLNESFDDTKIDIARFIVAQIRIINKRYNDAFLLVADCDTMLCKRIKAEVFYNLKKYSDVLKITEGVEDNRVFFLRAASLYNLKKYNQASNELEKLSNEDEDTQFLKMLIYFKTDRLNKGEKILNKHVNNLKFLREGVKFLFLAGKYDKVIYYIDKSNINDHYLMLLKAKSLYSLKKYKEAENLFLTLLNKKEYLFDTIYGLINIKKEQNEKNFVNDIAKIIEKYDFQDKDFIVLQLAKISFENDDKENYIKYINYFFKKYPNSKYQSEALLLRANFYEKNKLYQNCVIDADTAYKKSKNNEALFVKAKCLKYIDNKKAYEIFKMLLEKSSGYEYVSRKEIIDLSNDAEEVLTNSLFFKDKDINLYYHGLERYLNLLKTIGEDSYQYIMELLESGDKDFVPAGLYFKGVYLFNKKDYIYALKHFLKVYYLFKDSKYVKKSLEYAKDCYLKMGKKDKAEKIEKILKKVEG</sequence>
<dbReference type="InterPro" id="IPR019734">
    <property type="entry name" value="TPR_rpt"/>
</dbReference>
<dbReference type="SUPFAM" id="SSF48452">
    <property type="entry name" value="TPR-like"/>
    <property type="match status" value="1"/>
</dbReference>
<evidence type="ECO:0008006" key="3">
    <source>
        <dbReference type="Google" id="ProtNLM"/>
    </source>
</evidence>
<dbReference type="Proteomes" id="UP000001520">
    <property type="component" value="Chromosome"/>
</dbReference>
<reference evidence="1 2" key="1">
    <citation type="journal article" date="2010" name="DNA Res.">
        <title>Bacterial lifestyle in a deep-sea hydrothermal vent chimney revealed by the genome sequence of the thermophilic bacterium Deferribacter desulfuricans SSM1.</title>
        <authorList>
            <person name="Takaki Y."/>
            <person name="Shimamura S."/>
            <person name="Nakagawa S."/>
            <person name="Fukuhara Y."/>
            <person name="Horikawa H."/>
            <person name="Ankai A."/>
            <person name="Harada T."/>
            <person name="Hosoyama A."/>
            <person name="Oguchi A."/>
            <person name="Fukui S."/>
            <person name="Fujita N."/>
            <person name="Takami H."/>
            <person name="Takai K."/>
        </authorList>
    </citation>
    <scope>NUCLEOTIDE SEQUENCE [LARGE SCALE GENOMIC DNA]</scope>
    <source>
        <strain evidence="2">DSM 14783 / JCM 11476 / NBRC 101012 / SSM1</strain>
    </source>
</reference>
<organism evidence="1 2">
    <name type="scientific">Deferribacter desulfuricans (strain DSM 14783 / JCM 11476 / NBRC 101012 / SSM1)</name>
    <dbReference type="NCBI Taxonomy" id="639282"/>
    <lineage>
        <taxon>Bacteria</taxon>
        <taxon>Pseudomonadati</taxon>
        <taxon>Deferribacterota</taxon>
        <taxon>Deferribacteres</taxon>
        <taxon>Deferribacterales</taxon>
        <taxon>Deferribacteraceae</taxon>
        <taxon>Deferribacter</taxon>
    </lineage>
</organism>
<evidence type="ECO:0000313" key="1">
    <source>
        <dbReference type="EMBL" id="BAI80733.1"/>
    </source>
</evidence>
<dbReference type="KEGG" id="ddf:DEFDS_1266"/>
<accession>D3PDR0</accession>
<dbReference type="Gene3D" id="1.25.40.10">
    <property type="entry name" value="Tetratricopeptide repeat domain"/>
    <property type="match status" value="3"/>
</dbReference>
<dbReference type="eggNOG" id="COG0457">
    <property type="taxonomic scope" value="Bacteria"/>
</dbReference>
<dbReference type="InterPro" id="IPR011990">
    <property type="entry name" value="TPR-like_helical_dom_sf"/>
</dbReference>
<dbReference type="SMART" id="SM00028">
    <property type="entry name" value="TPR"/>
    <property type="match status" value="5"/>
</dbReference>
<protein>
    <recommendedName>
        <fullName evidence="3">Outer membrane lipoprotein BamD-like domain-containing protein</fullName>
    </recommendedName>
</protein>
<dbReference type="STRING" id="639282.DEFDS_1266"/>